<dbReference type="Gene3D" id="1.20.1070.10">
    <property type="entry name" value="Rhodopsin 7-helix transmembrane proteins"/>
    <property type="match status" value="1"/>
</dbReference>
<dbReference type="GeneID" id="100935351"/>
<gene>
    <name evidence="18" type="primary">ADRB3</name>
</gene>
<dbReference type="PANTHER" id="PTHR24248:SF3">
    <property type="entry name" value="BETA-3 ADRENERGIC RECEPTOR"/>
    <property type="match status" value="1"/>
</dbReference>
<feature type="transmembrane region" description="Helical" evidence="16">
    <location>
        <begin position="35"/>
        <end position="62"/>
    </location>
</feature>
<feature type="region of interest" description="Disordered" evidence="15">
    <location>
        <begin position="243"/>
        <end position="267"/>
    </location>
</feature>
<dbReference type="AlphaFoldDB" id="A0A7N4PZV5"/>
<evidence type="ECO:0000256" key="14">
    <source>
        <dbReference type="RuleBase" id="RU000688"/>
    </source>
</evidence>
<dbReference type="PANTHER" id="PTHR24248">
    <property type="entry name" value="ADRENERGIC RECEPTOR-RELATED G-PROTEIN COUPLED RECEPTOR"/>
    <property type="match status" value="1"/>
</dbReference>
<sequence length="435" mass="46472">MAPWPHENSSLPEWPDHPTVASAVTNTSGLSAAPWAAAVAGALLALAVLATVGGNLLVIVAIARTPRLQTMTNVFVTSLAAADLVVGLLVVPPGATLALTGQWPFGATVCELWTSIDVLCVTASIETLCALAVDRYLAVTNPLRYGALVTKPRARAAVVLVWVVSTAVSFAPIMSQWWRVGADAEAQSCHSNPFCCAFASNLPYALLSSTVSFYLPLLVMLFVYARVFAVATRQLRQLRRELGRFPPEEPPPSPLPPSQGTPCTRPGRVHSCSRRPARLLPLREHRALRTLGLIMGTFTLCWLPFFVANVVRALGGPALVPSSAFLALNWLGYANSAFNPLIYCRSPDFRSAFRRLLCRCGRRLYARPRSPCPRRCLPRTPEASPDPTSGVAGAVKVAQSQGVEDGDQGREARRQGTLSVGGTAGGDSDCPVPTA</sequence>
<keyword evidence="6 14" id="KW-0812">Transmembrane</keyword>
<feature type="transmembrane region" description="Helical" evidence="16">
    <location>
        <begin position="323"/>
        <end position="344"/>
    </location>
</feature>
<dbReference type="Proteomes" id="UP000007648">
    <property type="component" value="Unassembled WGS sequence"/>
</dbReference>
<feature type="transmembrane region" description="Helical" evidence="16">
    <location>
        <begin position="74"/>
        <end position="92"/>
    </location>
</feature>
<evidence type="ECO:0000256" key="10">
    <source>
        <dbReference type="ARBA" id="ARBA00023157"/>
    </source>
</evidence>
<name>A0A7N4PZV5_SARHA</name>
<dbReference type="InParanoid" id="A0A7N4PZV5"/>
<dbReference type="GO" id="GO:0015052">
    <property type="term" value="F:beta3-adrenergic receptor activity"/>
    <property type="evidence" value="ECO:0007669"/>
    <property type="project" value="Ensembl"/>
</dbReference>
<evidence type="ECO:0000313" key="19">
    <source>
        <dbReference type="Proteomes" id="UP000007648"/>
    </source>
</evidence>
<feature type="compositionally biased region" description="Pro residues" evidence="15">
    <location>
        <begin position="248"/>
        <end position="259"/>
    </location>
</feature>
<dbReference type="InterPro" id="IPR017452">
    <property type="entry name" value="GPCR_Rhodpsn_7TM"/>
</dbReference>
<evidence type="ECO:0000256" key="8">
    <source>
        <dbReference type="ARBA" id="ARBA00023040"/>
    </source>
</evidence>
<dbReference type="FunCoup" id="A0A7N4PZV5">
    <property type="interactions" value="633"/>
</dbReference>
<dbReference type="InterPro" id="IPR000681">
    <property type="entry name" value="ADRB3_rcpt"/>
</dbReference>
<dbReference type="PROSITE" id="PS00237">
    <property type="entry name" value="G_PROTEIN_RECEP_F1_1"/>
    <property type="match status" value="1"/>
</dbReference>
<dbReference type="GO" id="GO:0045986">
    <property type="term" value="P:negative regulation of smooth muscle contraction"/>
    <property type="evidence" value="ECO:0007669"/>
    <property type="project" value="Ensembl"/>
</dbReference>
<dbReference type="InterPro" id="IPR002233">
    <property type="entry name" value="ADR_fam"/>
</dbReference>
<feature type="transmembrane region" description="Helical" evidence="16">
    <location>
        <begin position="112"/>
        <end position="133"/>
    </location>
</feature>
<keyword evidence="9 16" id="KW-0472">Membrane</keyword>
<evidence type="ECO:0000256" key="13">
    <source>
        <dbReference type="ARBA" id="ARBA00030352"/>
    </source>
</evidence>
<dbReference type="GO" id="GO:0005886">
    <property type="term" value="C:plasma membrane"/>
    <property type="evidence" value="ECO:0007669"/>
    <property type="project" value="UniProtKB-SubCell"/>
</dbReference>
<proteinExistence type="inferred from homology"/>
<feature type="transmembrane region" description="Helical" evidence="16">
    <location>
        <begin position="291"/>
        <end position="311"/>
    </location>
</feature>
<dbReference type="Ensembl" id="ENSSHAT00000041713.1">
    <property type="protein sequence ID" value="ENSSHAP00000045852.1"/>
    <property type="gene ID" value="ENSSHAG00000025094.1"/>
</dbReference>
<keyword evidence="11 14" id="KW-0675">Receptor</keyword>
<comment type="subunit">
    <text evidence="3">Interacts with ARRDC3.</text>
</comment>
<evidence type="ECO:0000256" key="4">
    <source>
        <dbReference type="ARBA" id="ARBA00021558"/>
    </source>
</evidence>
<dbReference type="SMART" id="SM01381">
    <property type="entry name" value="7TM_GPCR_Srsx"/>
    <property type="match status" value="1"/>
</dbReference>
<keyword evidence="10" id="KW-1015">Disulfide bond</keyword>
<dbReference type="InterPro" id="IPR000276">
    <property type="entry name" value="GPCR_Rhodpsn"/>
</dbReference>
<dbReference type="KEGG" id="shr:100935351"/>
<accession>A0A7N4PZV5</accession>
<keyword evidence="8 14" id="KW-0297">G-protein coupled receptor</keyword>
<evidence type="ECO:0000313" key="18">
    <source>
        <dbReference type="Ensembl" id="ENSSHAP00000045852.1"/>
    </source>
</evidence>
<dbReference type="GO" id="GO:0003925">
    <property type="term" value="F:G protein activity"/>
    <property type="evidence" value="ECO:0007669"/>
    <property type="project" value="Ensembl"/>
</dbReference>
<comment type="function">
    <text evidence="1">Beta-adrenergic receptors mediate the catecholamine-induced activation of adenylate cyclase through the action of G proteins. Beta-3 is involved in the regulation of lipolysis and thermogenesis.</text>
</comment>
<feature type="domain" description="G-protein coupled receptors family 1 profile" evidence="17">
    <location>
        <begin position="54"/>
        <end position="343"/>
    </location>
</feature>
<dbReference type="Pfam" id="PF00001">
    <property type="entry name" value="7tm_1"/>
    <property type="match status" value="1"/>
</dbReference>
<dbReference type="GO" id="GO:0071880">
    <property type="term" value="P:adenylate cyclase-activating adrenergic receptor signaling pathway"/>
    <property type="evidence" value="ECO:0007669"/>
    <property type="project" value="Ensembl"/>
</dbReference>
<evidence type="ECO:0000256" key="7">
    <source>
        <dbReference type="ARBA" id="ARBA00022989"/>
    </source>
</evidence>
<dbReference type="GO" id="GO:0043235">
    <property type="term" value="C:receptor complex"/>
    <property type="evidence" value="ECO:0007669"/>
    <property type="project" value="Ensembl"/>
</dbReference>
<feature type="transmembrane region" description="Helical" evidence="16">
    <location>
        <begin position="211"/>
        <end position="231"/>
    </location>
</feature>
<evidence type="ECO:0000256" key="15">
    <source>
        <dbReference type="SAM" id="MobiDB-lite"/>
    </source>
</evidence>
<dbReference type="PROSITE" id="PS50262">
    <property type="entry name" value="G_PROTEIN_RECEP_F1_2"/>
    <property type="match status" value="1"/>
</dbReference>
<evidence type="ECO:0000256" key="11">
    <source>
        <dbReference type="ARBA" id="ARBA00023170"/>
    </source>
</evidence>
<keyword evidence="19" id="KW-1185">Reference proteome</keyword>
<feature type="transmembrane region" description="Helical" evidence="16">
    <location>
        <begin position="154"/>
        <end position="174"/>
    </location>
</feature>
<dbReference type="RefSeq" id="XP_023350481.1">
    <property type="nucleotide sequence ID" value="XM_023494713.2"/>
</dbReference>
<dbReference type="GO" id="GO:0042803">
    <property type="term" value="F:protein homodimerization activity"/>
    <property type="evidence" value="ECO:0007669"/>
    <property type="project" value="Ensembl"/>
</dbReference>
<dbReference type="GO" id="GO:0051380">
    <property type="term" value="F:norepinephrine binding"/>
    <property type="evidence" value="ECO:0007669"/>
    <property type="project" value="Ensembl"/>
</dbReference>
<reference evidence="18 19" key="1">
    <citation type="journal article" date="2011" name="Proc. Natl. Acad. Sci. U.S.A.">
        <title>Genetic diversity and population structure of the endangered marsupial Sarcophilus harrisii (Tasmanian devil).</title>
        <authorList>
            <person name="Miller W."/>
            <person name="Hayes V.M."/>
            <person name="Ratan A."/>
            <person name="Petersen D.C."/>
            <person name="Wittekindt N.E."/>
            <person name="Miller J."/>
            <person name="Walenz B."/>
            <person name="Knight J."/>
            <person name="Qi J."/>
            <person name="Zhao F."/>
            <person name="Wang Q."/>
            <person name="Bedoya-Reina O.C."/>
            <person name="Katiyar N."/>
            <person name="Tomsho L.P."/>
            <person name="Kasson L.M."/>
            <person name="Hardie R.A."/>
            <person name="Woodbridge P."/>
            <person name="Tindall E.A."/>
            <person name="Bertelsen M.F."/>
            <person name="Dixon D."/>
            <person name="Pyecroft S."/>
            <person name="Helgen K.M."/>
            <person name="Lesk A.M."/>
            <person name="Pringle T.H."/>
            <person name="Patterson N."/>
            <person name="Zhang Y."/>
            <person name="Kreiss A."/>
            <person name="Woods G.M."/>
            <person name="Jones M.E."/>
            <person name="Schuster S.C."/>
        </authorList>
    </citation>
    <scope>NUCLEOTIDE SEQUENCE [LARGE SCALE GENOMIC DNA]</scope>
</reference>
<dbReference type="OrthoDB" id="5983033at2759"/>
<evidence type="ECO:0000256" key="1">
    <source>
        <dbReference type="ARBA" id="ARBA00003285"/>
    </source>
</evidence>
<evidence type="ECO:0000256" key="16">
    <source>
        <dbReference type="SAM" id="Phobius"/>
    </source>
</evidence>
<feature type="region of interest" description="Disordered" evidence="15">
    <location>
        <begin position="375"/>
        <end position="435"/>
    </location>
</feature>
<comment type="subcellular location">
    <subcellularLocation>
        <location evidence="2">Cell membrane</location>
        <topology evidence="2">Multi-pass membrane protein</topology>
    </subcellularLocation>
</comment>
<dbReference type="GO" id="GO:0007193">
    <property type="term" value="P:adenylate cyclase-inhibiting G protein-coupled receptor signaling pathway"/>
    <property type="evidence" value="ECO:0007669"/>
    <property type="project" value="Ensembl"/>
</dbReference>
<evidence type="ECO:0000256" key="5">
    <source>
        <dbReference type="ARBA" id="ARBA00022475"/>
    </source>
</evidence>
<dbReference type="GO" id="GO:0055118">
    <property type="term" value="P:negative regulation of cardiac muscle contraction"/>
    <property type="evidence" value="ECO:0007669"/>
    <property type="project" value="Ensembl"/>
</dbReference>
<dbReference type="GO" id="GO:0070374">
    <property type="term" value="P:positive regulation of ERK1 and ERK2 cascade"/>
    <property type="evidence" value="ECO:0007669"/>
    <property type="project" value="Ensembl"/>
</dbReference>
<comment type="similarity">
    <text evidence="14">Belongs to the G-protein coupled receptor 1 family.</text>
</comment>
<evidence type="ECO:0000256" key="3">
    <source>
        <dbReference type="ARBA" id="ARBA00011154"/>
    </source>
</evidence>
<evidence type="ECO:0000259" key="17">
    <source>
        <dbReference type="PROSITE" id="PS50262"/>
    </source>
</evidence>
<dbReference type="GO" id="GO:0002025">
    <property type="term" value="P:norepinephrine-epinephrine-mediated vasodilation involved in regulation of systemic arterial blood pressure"/>
    <property type="evidence" value="ECO:0007669"/>
    <property type="project" value="TreeGrafter"/>
</dbReference>
<reference evidence="18" key="3">
    <citation type="submission" date="2025-09" db="UniProtKB">
        <authorList>
            <consortium name="Ensembl"/>
        </authorList>
    </citation>
    <scope>IDENTIFICATION</scope>
</reference>
<reference evidence="18" key="2">
    <citation type="submission" date="2025-08" db="UniProtKB">
        <authorList>
            <consortium name="Ensembl"/>
        </authorList>
    </citation>
    <scope>IDENTIFICATION</scope>
</reference>
<keyword evidence="7 16" id="KW-1133">Transmembrane helix</keyword>
<organism evidence="18 19">
    <name type="scientific">Sarcophilus harrisii</name>
    <name type="common">Tasmanian devil</name>
    <name type="synonym">Sarcophilus laniarius</name>
    <dbReference type="NCBI Taxonomy" id="9305"/>
    <lineage>
        <taxon>Eukaryota</taxon>
        <taxon>Metazoa</taxon>
        <taxon>Chordata</taxon>
        <taxon>Craniata</taxon>
        <taxon>Vertebrata</taxon>
        <taxon>Euteleostomi</taxon>
        <taxon>Mammalia</taxon>
        <taxon>Metatheria</taxon>
        <taxon>Dasyuromorphia</taxon>
        <taxon>Dasyuridae</taxon>
        <taxon>Sarcophilus</taxon>
    </lineage>
</organism>
<keyword evidence="5" id="KW-1003">Cell membrane</keyword>
<evidence type="ECO:0000256" key="2">
    <source>
        <dbReference type="ARBA" id="ARBA00004651"/>
    </source>
</evidence>
<keyword evidence="12 14" id="KW-0807">Transducer</keyword>
<protein>
    <recommendedName>
        <fullName evidence="4">Beta-3 adrenergic receptor</fullName>
    </recommendedName>
    <alternativeName>
        <fullName evidence="13">Beta-3 adrenoreceptor</fullName>
    </alternativeName>
</protein>
<dbReference type="PRINTS" id="PR00563">
    <property type="entry name" value="ADRENRGCB3AR"/>
</dbReference>
<dbReference type="PRINTS" id="PR01103">
    <property type="entry name" value="ADRENERGICR"/>
</dbReference>
<dbReference type="SUPFAM" id="SSF81321">
    <property type="entry name" value="Family A G protein-coupled receptor-like"/>
    <property type="match status" value="1"/>
</dbReference>
<evidence type="ECO:0000256" key="12">
    <source>
        <dbReference type="ARBA" id="ARBA00023224"/>
    </source>
</evidence>
<dbReference type="GO" id="GO:0051379">
    <property type="term" value="F:epinephrine binding"/>
    <property type="evidence" value="ECO:0007669"/>
    <property type="project" value="TreeGrafter"/>
</dbReference>
<evidence type="ECO:0000256" key="9">
    <source>
        <dbReference type="ARBA" id="ARBA00023136"/>
    </source>
</evidence>
<dbReference type="GeneTree" id="ENSGT00940000158663"/>
<dbReference type="CTD" id="155"/>
<evidence type="ECO:0000256" key="6">
    <source>
        <dbReference type="ARBA" id="ARBA00022692"/>
    </source>
</evidence>
<dbReference type="PRINTS" id="PR00237">
    <property type="entry name" value="GPCRRHODOPSN"/>
</dbReference>